<accession>G9N239</accession>
<dbReference type="RefSeq" id="XP_013953359.1">
    <property type="nucleotide sequence ID" value="XM_014097884.1"/>
</dbReference>
<proteinExistence type="predicted"/>
<dbReference type="EMBL" id="ABDF02000084">
    <property type="protein sequence ID" value="EHK19155.1"/>
    <property type="molecule type" value="Genomic_DNA"/>
</dbReference>
<dbReference type="AlphaFoldDB" id="G9N239"/>
<gene>
    <name evidence="2" type="ORF">TRIVIDRAFT_225028</name>
</gene>
<name>G9N239_HYPVG</name>
<evidence type="ECO:0000313" key="2">
    <source>
        <dbReference type="EMBL" id="EHK19155.1"/>
    </source>
</evidence>
<feature type="region of interest" description="Disordered" evidence="1">
    <location>
        <begin position="91"/>
        <end position="111"/>
    </location>
</feature>
<dbReference type="GeneID" id="25791924"/>
<dbReference type="InParanoid" id="G9N239"/>
<dbReference type="VEuPathDB" id="FungiDB:TRIVIDRAFT_225028"/>
<organism evidence="2 3">
    <name type="scientific">Hypocrea virens (strain Gv29-8 / FGSC 10586)</name>
    <name type="common">Gliocladium virens</name>
    <name type="synonym">Trichoderma virens</name>
    <dbReference type="NCBI Taxonomy" id="413071"/>
    <lineage>
        <taxon>Eukaryota</taxon>
        <taxon>Fungi</taxon>
        <taxon>Dikarya</taxon>
        <taxon>Ascomycota</taxon>
        <taxon>Pezizomycotina</taxon>
        <taxon>Sordariomycetes</taxon>
        <taxon>Hypocreomycetidae</taxon>
        <taxon>Hypocreales</taxon>
        <taxon>Hypocreaceae</taxon>
        <taxon>Trichoderma</taxon>
    </lineage>
</organism>
<sequence>MPVGCKPLANYTVQAWRHHPIAEATRAAAPRKGSTKAIFNQHNARIPLVEELSSWNDHVCPGNFTTTACVPASRCDSKWLTSSGSLTLLPELPRHRADGQTSQGKALSEAI</sequence>
<dbReference type="Proteomes" id="UP000007115">
    <property type="component" value="Unassembled WGS sequence"/>
</dbReference>
<evidence type="ECO:0000256" key="1">
    <source>
        <dbReference type="SAM" id="MobiDB-lite"/>
    </source>
</evidence>
<evidence type="ECO:0000313" key="3">
    <source>
        <dbReference type="Proteomes" id="UP000007115"/>
    </source>
</evidence>
<comment type="caution">
    <text evidence="2">The sequence shown here is derived from an EMBL/GenBank/DDBJ whole genome shotgun (WGS) entry which is preliminary data.</text>
</comment>
<dbReference type="HOGENOM" id="CLU_2158784_0_0_1"/>
<protein>
    <submittedName>
        <fullName evidence="2">Uncharacterized protein</fullName>
    </submittedName>
</protein>
<reference evidence="2 3" key="1">
    <citation type="journal article" date="2011" name="Genome Biol.">
        <title>Comparative genome sequence analysis underscores mycoparasitism as the ancestral life style of Trichoderma.</title>
        <authorList>
            <person name="Kubicek C.P."/>
            <person name="Herrera-Estrella A."/>
            <person name="Seidl-Seiboth V."/>
            <person name="Martinez D.A."/>
            <person name="Druzhinina I.S."/>
            <person name="Thon M."/>
            <person name="Zeilinger S."/>
            <person name="Casas-Flores S."/>
            <person name="Horwitz B.A."/>
            <person name="Mukherjee P.K."/>
            <person name="Mukherjee M."/>
            <person name="Kredics L."/>
            <person name="Alcaraz L.D."/>
            <person name="Aerts A."/>
            <person name="Antal Z."/>
            <person name="Atanasova L."/>
            <person name="Cervantes-Badillo M.G."/>
            <person name="Challacombe J."/>
            <person name="Chertkov O."/>
            <person name="McCluskey K."/>
            <person name="Coulpier F."/>
            <person name="Deshpande N."/>
            <person name="von Doehren H."/>
            <person name="Ebbole D.J."/>
            <person name="Esquivel-Naranjo E.U."/>
            <person name="Fekete E."/>
            <person name="Flipphi M."/>
            <person name="Glaser F."/>
            <person name="Gomez-Rodriguez E.Y."/>
            <person name="Gruber S."/>
            <person name="Han C."/>
            <person name="Henrissat B."/>
            <person name="Hermosa R."/>
            <person name="Hernandez-Onate M."/>
            <person name="Karaffa L."/>
            <person name="Kosti I."/>
            <person name="Le Crom S."/>
            <person name="Lindquist E."/>
            <person name="Lucas S."/>
            <person name="Luebeck M."/>
            <person name="Luebeck P.S."/>
            <person name="Margeot A."/>
            <person name="Metz B."/>
            <person name="Misra M."/>
            <person name="Nevalainen H."/>
            <person name="Omann M."/>
            <person name="Packer N."/>
            <person name="Perrone G."/>
            <person name="Uresti-Rivera E.E."/>
            <person name="Salamov A."/>
            <person name="Schmoll M."/>
            <person name="Seiboth B."/>
            <person name="Shapiro H."/>
            <person name="Sukno S."/>
            <person name="Tamayo-Ramos J.A."/>
            <person name="Tisch D."/>
            <person name="Wiest A."/>
            <person name="Wilkinson H.H."/>
            <person name="Zhang M."/>
            <person name="Coutinho P.M."/>
            <person name="Kenerley C.M."/>
            <person name="Monte E."/>
            <person name="Baker S.E."/>
            <person name="Grigoriev I.V."/>
        </authorList>
    </citation>
    <scope>NUCLEOTIDE SEQUENCE [LARGE SCALE GENOMIC DNA]</scope>
    <source>
        <strain evidence="3">Gv29-8 / FGSC 10586</strain>
    </source>
</reference>
<keyword evidence="3" id="KW-1185">Reference proteome</keyword>